<accession>A0ABT1WI65</accession>
<gene>
    <name evidence="1" type="ORF">NQT62_12255</name>
</gene>
<keyword evidence="2" id="KW-1185">Reference proteome</keyword>
<organism evidence="1 2">
    <name type="scientific">Limnobacter humi</name>
    <dbReference type="NCBI Taxonomy" id="1778671"/>
    <lineage>
        <taxon>Bacteria</taxon>
        <taxon>Pseudomonadati</taxon>
        <taxon>Pseudomonadota</taxon>
        <taxon>Betaproteobacteria</taxon>
        <taxon>Burkholderiales</taxon>
        <taxon>Burkholderiaceae</taxon>
        <taxon>Limnobacter</taxon>
    </lineage>
</organism>
<evidence type="ECO:0000313" key="2">
    <source>
        <dbReference type="Proteomes" id="UP001204142"/>
    </source>
</evidence>
<dbReference type="InterPro" id="IPR007402">
    <property type="entry name" value="DUF455"/>
</dbReference>
<proteinExistence type="predicted"/>
<dbReference type="CDD" id="cd00657">
    <property type="entry name" value="Ferritin_like"/>
    <property type="match status" value="1"/>
</dbReference>
<dbReference type="PANTHER" id="PTHR42782:SF4">
    <property type="entry name" value="DUF455 DOMAIN-CONTAINING PROTEIN"/>
    <property type="match status" value="1"/>
</dbReference>
<reference evidence="1 2" key="1">
    <citation type="submission" date="2022-07" db="EMBL/GenBank/DDBJ databases">
        <authorList>
            <person name="Xamxidin M."/>
            <person name="Wu M."/>
        </authorList>
    </citation>
    <scope>NUCLEOTIDE SEQUENCE [LARGE SCALE GENOMIC DNA]</scope>
    <source>
        <strain evidence="1 2">NBRC 111650</strain>
    </source>
</reference>
<name>A0ABT1WI65_9BURK</name>
<dbReference type="PANTHER" id="PTHR42782">
    <property type="entry name" value="SI:CH73-314G15.3"/>
    <property type="match status" value="1"/>
</dbReference>
<sequence>MTPVVLPEIRTQAASALSHVNPSDKVNAVLGLAVDGPVDPAAVLTPRVGRPDKPRLVHPREVPTRGVGDDTGRGMLLHALAHIEFNAINLALDLVVRFAGQPVDFYREWLQVAREEAYHHTLLCERLADYGVAYGDYPAHDGLWQMAEKTAGSLMARLALVPRLLEARGLDVSPAIRDKLKSAGDLHSAQVLDIILRDEIGHVAIGNRWFNVQCQHQGLEPVAAFEQLLAQYSAPAPRSPFNYPARRDAGFSELELAWLHQIELAQQ</sequence>
<evidence type="ECO:0000313" key="1">
    <source>
        <dbReference type="EMBL" id="MCQ8897207.1"/>
    </source>
</evidence>
<dbReference type="Proteomes" id="UP001204142">
    <property type="component" value="Unassembled WGS sequence"/>
</dbReference>
<dbReference type="InterPro" id="IPR009078">
    <property type="entry name" value="Ferritin-like_SF"/>
</dbReference>
<dbReference type="SUPFAM" id="SSF47240">
    <property type="entry name" value="Ferritin-like"/>
    <property type="match status" value="1"/>
</dbReference>
<protein>
    <submittedName>
        <fullName evidence="1">Ferritin-like domain-containing protein</fullName>
    </submittedName>
</protein>
<dbReference type="Pfam" id="PF04305">
    <property type="entry name" value="DUF455"/>
    <property type="match status" value="1"/>
</dbReference>
<comment type="caution">
    <text evidence="1">The sequence shown here is derived from an EMBL/GenBank/DDBJ whole genome shotgun (WGS) entry which is preliminary data.</text>
</comment>
<dbReference type="InterPro" id="IPR011197">
    <property type="entry name" value="UCP012318"/>
</dbReference>
<dbReference type="PIRSF" id="PIRSF012318">
    <property type="entry name" value="UCP012318"/>
    <property type="match status" value="1"/>
</dbReference>
<dbReference type="EMBL" id="JANIGO010000004">
    <property type="protein sequence ID" value="MCQ8897207.1"/>
    <property type="molecule type" value="Genomic_DNA"/>
</dbReference>
<dbReference type="RefSeq" id="WP_256765006.1">
    <property type="nucleotide sequence ID" value="NZ_JANIGO010000004.1"/>
</dbReference>